<dbReference type="STRING" id="37658.SAMN05661086_02829"/>
<dbReference type="Gene3D" id="2.60.40.10">
    <property type="entry name" value="Immunoglobulins"/>
    <property type="match status" value="1"/>
</dbReference>
<evidence type="ECO:0000313" key="7">
    <source>
        <dbReference type="Proteomes" id="UP000199659"/>
    </source>
</evidence>
<dbReference type="InterPro" id="IPR005648">
    <property type="entry name" value="FlgD"/>
</dbReference>
<name>A0A1I6KX91_9FIRM</name>
<evidence type="ECO:0000256" key="3">
    <source>
        <dbReference type="RuleBase" id="RU362076"/>
    </source>
</evidence>
<sequence>MSNLTAAVTDGVVQQTTSSTSTKSTRGTSELGKDAFLQLLVTQMQYQDPLNPQADTEFISQLATFSSLEQMQNLNKTFTSAQAFSLIGQTVVVSKSTDSTDSTDSKNSSATVQGKVDYVTVSGGTTYLSIDGTLYSTDKLQTVIDSNYIAQQQAPTVTETKLAYDHDDAKDVEVQISLGEEEGEASSFAVLVNGSLIDPAKMSFDTETEKLTIKKEAFSGLDAGTYKIVFLFDDQLETTISDKVSVTITGTKPVSDNGDTETA</sequence>
<keyword evidence="2 3" id="KW-1005">Bacterial flagellum biogenesis</keyword>
<protein>
    <recommendedName>
        <fullName evidence="3">Basal-body rod modification protein FlgD</fullName>
    </recommendedName>
</protein>
<keyword evidence="7" id="KW-1185">Reference proteome</keyword>
<dbReference type="AlphaFoldDB" id="A0A1I6KX91"/>
<keyword evidence="6" id="KW-0969">Cilium</keyword>
<dbReference type="EMBL" id="FOYZ01000011">
    <property type="protein sequence ID" value="SFR95849.1"/>
    <property type="molecule type" value="Genomic_DNA"/>
</dbReference>
<dbReference type="RefSeq" id="WP_092561929.1">
    <property type="nucleotide sequence ID" value="NZ_FOYZ01000011.1"/>
</dbReference>
<keyword evidence="6" id="KW-0282">Flagellum</keyword>
<evidence type="ECO:0000256" key="4">
    <source>
        <dbReference type="SAM" id="MobiDB-lite"/>
    </source>
</evidence>
<dbReference type="GO" id="GO:0044781">
    <property type="term" value="P:bacterial-type flagellum organization"/>
    <property type="evidence" value="ECO:0007669"/>
    <property type="project" value="UniProtKB-UniRule"/>
</dbReference>
<feature type="domain" description="PLAT" evidence="5">
    <location>
        <begin position="224"/>
        <end position="263"/>
    </location>
</feature>
<accession>A0A1I6KX91</accession>
<proteinExistence type="inferred from homology"/>
<reference evidence="6 7" key="1">
    <citation type="submission" date="2016-10" db="EMBL/GenBank/DDBJ databases">
        <authorList>
            <person name="de Groot N.N."/>
        </authorList>
    </citation>
    <scope>NUCLEOTIDE SEQUENCE [LARGE SCALE GENOMIC DNA]</scope>
    <source>
        <strain evidence="6 7">743A</strain>
    </source>
</reference>
<evidence type="ECO:0000259" key="5">
    <source>
        <dbReference type="PROSITE" id="PS50095"/>
    </source>
</evidence>
<comment type="function">
    <text evidence="3">Required for flagellar hook formation. May act as a scaffolding protein.</text>
</comment>
<evidence type="ECO:0000313" key="6">
    <source>
        <dbReference type="EMBL" id="SFR95849.1"/>
    </source>
</evidence>
<dbReference type="InterPro" id="IPR013783">
    <property type="entry name" value="Ig-like_fold"/>
</dbReference>
<evidence type="ECO:0000256" key="1">
    <source>
        <dbReference type="ARBA" id="ARBA00010577"/>
    </source>
</evidence>
<dbReference type="Proteomes" id="UP000199659">
    <property type="component" value="Unassembled WGS sequence"/>
</dbReference>
<evidence type="ECO:0000256" key="2">
    <source>
        <dbReference type="ARBA" id="ARBA00022795"/>
    </source>
</evidence>
<keyword evidence="6" id="KW-0966">Cell projection</keyword>
<feature type="compositionally biased region" description="Low complexity" evidence="4">
    <location>
        <begin position="16"/>
        <end position="28"/>
    </location>
</feature>
<comment type="similarity">
    <text evidence="1 3">Belongs to the FlgD family.</text>
</comment>
<dbReference type="OrthoDB" id="280334at2"/>
<feature type="region of interest" description="Disordered" evidence="4">
    <location>
        <begin position="1"/>
        <end position="28"/>
    </location>
</feature>
<organism evidence="6 7">
    <name type="scientific">Anaeromicropila populeti</name>
    <dbReference type="NCBI Taxonomy" id="37658"/>
    <lineage>
        <taxon>Bacteria</taxon>
        <taxon>Bacillati</taxon>
        <taxon>Bacillota</taxon>
        <taxon>Clostridia</taxon>
        <taxon>Lachnospirales</taxon>
        <taxon>Lachnospiraceae</taxon>
        <taxon>Anaeromicropila</taxon>
    </lineage>
</organism>
<dbReference type="InterPro" id="IPR001024">
    <property type="entry name" value="PLAT/LH2_dom"/>
</dbReference>
<gene>
    <name evidence="6" type="ORF">SAMN05661086_02829</name>
</gene>
<dbReference type="PROSITE" id="PS50095">
    <property type="entry name" value="PLAT"/>
    <property type="match status" value="1"/>
</dbReference>
<dbReference type="Pfam" id="PF03963">
    <property type="entry name" value="FlgD"/>
    <property type="match status" value="1"/>
</dbReference>